<dbReference type="GO" id="GO:0005506">
    <property type="term" value="F:iron ion binding"/>
    <property type="evidence" value="ECO:0007669"/>
    <property type="project" value="InterPro"/>
</dbReference>
<keyword evidence="7" id="KW-0560">Oxidoreductase</keyword>
<gene>
    <name evidence="7" type="ORF">FCIRC_7315</name>
</gene>
<comment type="caution">
    <text evidence="7">The sequence shown here is derived from an EMBL/GenBank/DDBJ whole genome shotgun (WGS) entry which is preliminary data.</text>
</comment>
<evidence type="ECO:0000313" key="8">
    <source>
        <dbReference type="Proteomes" id="UP000572754"/>
    </source>
</evidence>
<keyword evidence="4 6" id="KW-0479">Metal-binding</keyword>
<dbReference type="InterPro" id="IPR050121">
    <property type="entry name" value="Cytochrome_P450_monoxygenase"/>
</dbReference>
<dbReference type="Gene3D" id="1.10.630.10">
    <property type="entry name" value="Cytochrome P450"/>
    <property type="match status" value="1"/>
</dbReference>
<feature type="binding site" description="axial binding residue" evidence="6">
    <location>
        <position position="132"/>
    </location>
    <ligand>
        <name>heme</name>
        <dbReference type="ChEBI" id="CHEBI:30413"/>
    </ligand>
    <ligandPart>
        <name>Fe</name>
        <dbReference type="ChEBI" id="CHEBI:18248"/>
    </ligandPart>
</feature>
<name>A0A8H5TNX8_FUSCI</name>
<dbReference type="AlphaFoldDB" id="A0A8H5TNX8"/>
<dbReference type="InterPro" id="IPR001128">
    <property type="entry name" value="Cyt_P450"/>
</dbReference>
<dbReference type="PANTHER" id="PTHR24305:SF210">
    <property type="entry name" value="CYTOCHROME P450 MONOOXYGENASE ASQL-RELATED"/>
    <property type="match status" value="1"/>
</dbReference>
<dbReference type="InterPro" id="IPR002401">
    <property type="entry name" value="Cyt_P450_E_grp-I"/>
</dbReference>
<dbReference type="SUPFAM" id="SSF48264">
    <property type="entry name" value="Cytochrome P450"/>
    <property type="match status" value="1"/>
</dbReference>
<organism evidence="7 8">
    <name type="scientific">Fusarium circinatum</name>
    <name type="common">Pitch canker fungus</name>
    <name type="synonym">Gibberella circinata</name>
    <dbReference type="NCBI Taxonomy" id="48490"/>
    <lineage>
        <taxon>Eukaryota</taxon>
        <taxon>Fungi</taxon>
        <taxon>Dikarya</taxon>
        <taxon>Ascomycota</taxon>
        <taxon>Pezizomycotina</taxon>
        <taxon>Sordariomycetes</taxon>
        <taxon>Hypocreomycetidae</taxon>
        <taxon>Hypocreales</taxon>
        <taxon>Nectriaceae</taxon>
        <taxon>Fusarium</taxon>
        <taxon>Fusarium fujikuroi species complex</taxon>
    </lineage>
</organism>
<keyword evidence="8" id="KW-1185">Reference proteome</keyword>
<dbReference type="Proteomes" id="UP000572754">
    <property type="component" value="Unassembled WGS sequence"/>
</dbReference>
<proteinExistence type="inferred from homology"/>
<evidence type="ECO:0000256" key="4">
    <source>
        <dbReference type="ARBA" id="ARBA00022723"/>
    </source>
</evidence>
<sequence length="204" mass="22869">MPLLETEQPRKSDTSLLQLRILVKDLDAAGTYLEARVLESMRMAPPVATSPLERVTLGNGIEVDGHWFSVGITSGVCFYVSNFNKTIHRYTYRFWPERWLSSKDGATNGFTAEDVQWSETNFFPFSAGDQHCPARTLASRNLKAFVANMLWHFDFRPATNLTVDESSGKEGQMRLFSIENALISIIHGPAFKFKARLGGNISSS</sequence>
<comment type="cofactor">
    <cofactor evidence="1 6">
        <name>heme</name>
        <dbReference type="ChEBI" id="CHEBI:30413"/>
    </cofactor>
</comment>
<dbReference type="GO" id="GO:0004497">
    <property type="term" value="F:monooxygenase activity"/>
    <property type="evidence" value="ECO:0007669"/>
    <property type="project" value="UniProtKB-KW"/>
</dbReference>
<keyword evidence="7" id="KW-0503">Monooxygenase</keyword>
<dbReference type="Pfam" id="PF00067">
    <property type="entry name" value="p450"/>
    <property type="match status" value="1"/>
</dbReference>
<reference evidence="8" key="1">
    <citation type="journal article" date="2020" name="BMC Genomics">
        <title>Correction to: Identification and distribution of gene clusters required for synthesis of sphingolipid metabolism inhibitors in diverse species of the filamentous fungus Fusarium.</title>
        <authorList>
            <person name="Kim H.S."/>
            <person name="Lohmar J.M."/>
            <person name="Busman M."/>
            <person name="Brown D.W."/>
            <person name="Naumann T.A."/>
            <person name="Divon H.H."/>
            <person name="Lysoe E."/>
            <person name="Uhlig S."/>
            <person name="Proctor R.H."/>
        </authorList>
    </citation>
    <scope>NUCLEOTIDE SEQUENCE [LARGE SCALE GENOMIC DNA]</scope>
    <source>
        <strain evidence="8">NRRL 25331</strain>
    </source>
</reference>
<comment type="similarity">
    <text evidence="2">Belongs to the cytochrome P450 family.</text>
</comment>
<evidence type="ECO:0000313" key="7">
    <source>
        <dbReference type="EMBL" id="KAF5675699.1"/>
    </source>
</evidence>
<dbReference type="GO" id="GO:0016705">
    <property type="term" value="F:oxidoreductase activity, acting on paired donors, with incorporation or reduction of molecular oxygen"/>
    <property type="evidence" value="ECO:0007669"/>
    <property type="project" value="InterPro"/>
</dbReference>
<evidence type="ECO:0000256" key="1">
    <source>
        <dbReference type="ARBA" id="ARBA00001971"/>
    </source>
</evidence>
<dbReference type="InterPro" id="IPR036396">
    <property type="entry name" value="Cyt_P450_sf"/>
</dbReference>
<evidence type="ECO:0000256" key="6">
    <source>
        <dbReference type="PIRSR" id="PIRSR602401-1"/>
    </source>
</evidence>
<evidence type="ECO:0000256" key="5">
    <source>
        <dbReference type="ARBA" id="ARBA00023004"/>
    </source>
</evidence>
<evidence type="ECO:0000256" key="2">
    <source>
        <dbReference type="ARBA" id="ARBA00010617"/>
    </source>
</evidence>
<dbReference type="GO" id="GO:0020037">
    <property type="term" value="F:heme binding"/>
    <property type="evidence" value="ECO:0007669"/>
    <property type="project" value="InterPro"/>
</dbReference>
<reference evidence="7 8" key="2">
    <citation type="submission" date="2020-05" db="EMBL/GenBank/DDBJ databases">
        <title>Identification and distribution of gene clusters putatively required for synthesis of sphingolipid metabolism inhibitors in phylogenetically diverse species of the filamentous fungus Fusarium.</title>
        <authorList>
            <person name="Kim H.-S."/>
            <person name="Busman M."/>
            <person name="Brown D.W."/>
            <person name="Divon H."/>
            <person name="Uhlig S."/>
            <person name="Proctor R.H."/>
        </authorList>
    </citation>
    <scope>NUCLEOTIDE SEQUENCE [LARGE SCALE GENOMIC DNA]</scope>
    <source>
        <strain evidence="7 8">NRRL 25331</strain>
    </source>
</reference>
<evidence type="ECO:0000256" key="3">
    <source>
        <dbReference type="ARBA" id="ARBA00022617"/>
    </source>
</evidence>
<accession>A0A8H5TNX8</accession>
<keyword evidence="5 6" id="KW-0408">Iron</keyword>
<dbReference type="PRINTS" id="PR00463">
    <property type="entry name" value="EP450I"/>
</dbReference>
<dbReference type="EMBL" id="JAAQPE010000241">
    <property type="protein sequence ID" value="KAF5675699.1"/>
    <property type="molecule type" value="Genomic_DNA"/>
</dbReference>
<protein>
    <submittedName>
        <fullName evidence="7">Cytochrome P450 monooxygenase</fullName>
    </submittedName>
</protein>
<dbReference type="PANTHER" id="PTHR24305">
    <property type="entry name" value="CYTOCHROME P450"/>
    <property type="match status" value="1"/>
</dbReference>
<keyword evidence="3 6" id="KW-0349">Heme</keyword>